<reference evidence="3" key="1">
    <citation type="submission" date="2014-12" db="EMBL/GenBank/DDBJ databases">
        <authorList>
            <person name="Salcher M.M."/>
        </authorList>
    </citation>
    <scope>NUCLEOTIDE SEQUENCE [LARGE SCALE GENOMIC DNA]</scope>
    <source>
        <strain evidence="3">MMS-10A-171</strain>
    </source>
</reference>
<dbReference type="PANTHER" id="PTHR42923:SF47">
    <property type="entry name" value="BLR3003 PROTEIN"/>
    <property type="match status" value="1"/>
</dbReference>
<dbReference type="Proteomes" id="UP000056322">
    <property type="component" value="Chromosome 1"/>
</dbReference>
<evidence type="ECO:0000259" key="1">
    <source>
        <dbReference type="Pfam" id="PF01593"/>
    </source>
</evidence>
<dbReference type="HOGENOM" id="CLU_022687_2_1_4"/>
<accession>A0A0B7IZ99</accession>
<evidence type="ECO:0000313" key="3">
    <source>
        <dbReference type="Proteomes" id="UP000056322"/>
    </source>
</evidence>
<dbReference type="STRING" id="1581680.BN1209_0788"/>
<dbReference type="KEGG" id="mbac:BN1209_0788"/>
<dbReference type="OrthoDB" id="7849608at2"/>
<proteinExistence type="predicted"/>
<dbReference type="InterPro" id="IPR002937">
    <property type="entry name" value="Amino_oxidase"/>
</dbReference>
<dbReference type="SUPFAM" id="SSF51905">
    <property type="entry name" value="FAD/NAD(P)-binding domain"/>
    <property type="match status" value="1"/>
</dbReference>
<sequence length="429" mass="46845">MDVSLKKVVVIGGGLAGLSAASKLSGAGIDVTLLEAAPQLGGRARAVAWKGQCLDNGQHILLGAYQQTLQLMASVGVDESYTLLRLPLTLNMHGAFTLKAKHFPAPFHLLFGLLAANGLSWQERFAAIRFFIWLKAKCFKLTQDESLLSLLIRKKQPSRLIKWLWEPLCLAALNTPIATASAQTYLNVLKDSFNQSKTDSDLLLPKVDLSALLSKPIAEHIQKNGGKIGLNTPVSHIEQTANGFRLHIADRECLEFSHMVIACSPHHLNAITSMLNIATDTIAFDYQPIYTVYIQYPSHIKLPNIMTGFTRGIAQWAFDRGQLCGQDGLISVIISAEGHHQQLSQVALALAVIEELANAFPELPSPTWHKVIAEKRATFACTAGLKRPKQQTHIQNLYLAGDYTEGDYPATIEGAIRSGLSAAQLIIQS</sequence>
<organism evidence="2 3">
    <name type="scientific">Candidatus Methylopumilus turicensis</name>
    <dbReference type="NCBI Taxonomy" id="1581680"/>
    <lineage>
        <taxon>Bacteria</taxon>
        <taxon>Pseudomonadati</taxon>
        <taxon>Pseudomonadota</taxon>
        <taxon>Betaproteobacteria</taxon>
        <taxon>Nitrosomonadales</taxon>
        <taxon>Methylophilaceae</taxon>
        <taxon>Candidatus Methylopumilus</taxon>
    </lineage>
</organism>
<dbReference type="InterPro" id="IPR036188">
    <property type="entry name" value="FAD/NAD-bd_sf"/>
</dbReference>
<dbReference type="InterPro" id="IPR050464">
    <property type="entry name" value="Zeta_carotene_desat/Oxidored"/>
</dbReference>
<dbReference type="NCBIfam" id="TIGR03467">
    <property type="entry name" value="HpnE"/>
    <property type="match status" value="1"/>
</dbReference>
<evidence type="ECO:0000313" key="2">
    <source>
        <dbReference type="EMBL" id="CEN55831.1"/>
    </source>
</evidence>
<dbReference type="Gene3D" id="3.50.50.60">
    <property type="entry name" value="FAD/NAD(P)-binding domain"/>
    <property type="match status" value="1"/>
</dbReference>
<dbReference type="PRINTS" id="PR00420">
    <property type="entry name" value="RNGMNOXGNASE"/>
</dbReference>
<dbReference type="RefSeq" id="WP_045751049.1">
    <property type="nucleotide sequence ID" value="NZ_LN794158.1"/>
</dbReference>
<keyword evidence="3" id="KW-1185">Reference proteome</keyword>
<name>A0A0B7IZ99_9PROT</name>
<feature type="domain" description="Amine oxidase" evidence="1">
    <location>
        <begin position="15"/>
        <end position="427"/>
    </location>
</feature>
<gene>
    <name evidence="2" type="ORF">BN1209_0788</name>
</gene>
<dbReference type="PANTHER" id="PTHR42923">
    <property type="entry name" value="PROTOPORPHYRINOGEN OXIDASE"/>
    <property type="match status" value="1"/>
</dbReference>
<dbReference type="InterPro" id="IPR017830">
    <property type="entry name" value="SQase_HpnE"/>
</dbReference>
<dbReference type="AlphaFoldDB" id="A0A0B7IZ99"/>
<dbReference type="Pfam" id="PF01593">
    <property type="entry name" value="Amino_oxidase"/>
    <property type="match status" value="1"/>
</dbReference>
<dbReference type="GO" id="GO:0016491">
    <property type="term" value="F:oxidoreductase activity"/>
    <property type="evidence" value="ECO:0007669"/>
    <property type="project" value="InterPro"/>
</dbReference>
<dbReference type="EMBL" id="LN794158">
    <property type="protein sequence ID" value="CEN55831.1"/>
    <property type="molecule type" value="Genomic_DNA"/>
</dbReference>
<protein>
    <submittedName>
        <fullName evidence="2">Squalene-associated FAD-dependent desaturase</fullName>
    </submittedName>
</protein>